<evidence type="ECO:0000313" key="1">
    <source>
        <dbReference type="EMBL" id="CAN0031310.1"/>
    </source>
</evidence>
<name>A0AC59YWA7_RANTA</name>
<organism evidence="1 2">
    <name type="scientific">Rangifer tarandus platyrhynchus</name>
    <name type="common">Svalbard reindeer</name>
    <dbReference type="NCBI Taxonomy" id="3082113"/>
    <lineage>
        <taxon>Eukaryota</taxon>
        <taxon>Metazoa</taxon>
        <taxon>Chordata</taxon>
        <taxon>Craniata</taxon>
        <taxon>Vertebrata</taxon>
        <taxon>Euteleostomi</taxon>
        <taxon>Mammalia</taxon>
        <taxon>Eutheria</taxon>
        <taxon>Laurasiatheria</taxon>
        <taxon>Artiodactyla</taxon>
        <taxon>Ruminantia</taxon>
        <taxon>Pecora</taxon>
        <taxon>Cervidae</taxon>
        <taxon>Odocoileinae</taxon>
        <taxon>Rangifer</taxon>
    </lineage>
</organism>
<dbReference type="Proteomes" id="UP001162501">
    <property type="component" value="Chromosome 20"/>
</dbReference>
<dbReference type="EMBL" id="OX596104">
    <property type="protein sequence ID" value="CAN0031310.1"/>
    <property type="molecule type" value="Genomic_DNA"/>
</dbReference>
<proteinExistence type="predicted"/>
<sequence length="114" mass="11679">MEAEVVVLPGLSPALSSPGFLPRLWVCCQENSEDEASGRPEADGDCGVLASPPPSPAERSQAHGSHGPAGALCAGDSPGDPPGASAGELPSPWVPAHHPETWVQITLLLSVWVK</sequence>
<reference evidence="1" key="2">
    <citation type="submission" date="2025-03" db="EMBL/GenBank/DDBJ databases">
        <authorList>
            <consortium name="ELIXIR-Norway"/>
            <consortium name="Elixir Norway"/>
        </authorList>
    </citation>
    <scope>NUCLEOTIDE SEQUENCE</scope>
</reference>
<protein>
    <submittedName>
        <fullName evidence="1">Uncharacterized protein</fullName>
    </submittedName>
</protein>
<reference evidence="1" key="1">
    <citation type="submission" date="2023-05" db="EMBL/GenBank/DDBJ databases">
        <authorList>
            <consortium name="ELIXIR-Norway"/>
        </authorList>
    </citation>
    <scope>NUCLEOTIDE SEQUENCE</scope>
</reference>
<evidence type="ECO:0000313" key="2">
    <source>
        <dbReference type="Proteomes" id="UP001162501"/>
    </source>
</evidence>
<gene>
    <name evidence="1" type="ORF">MRATA1EN22A_LOCUS11015</name>
</gene>
<accession>A0AC59YWA7</accession>